<evidence type="ECO:0000313" key="1">
    <source>
        <dbReference type="EMBL" id="KAK7406986.1"/>
    </source>
</evidence>
<gene>
    <name evidence="1" type="ORF">VNO78_08624</name>
</gene>
<sequence>MGHSVFKYIVKKHGNLWLTDLRGLKVVLFWLTTRMHIVRALEYMRDLSKPFVQPVIRSFHSAIHTPPQFLTLQDYSSLFLATPLNSLVHLDSKLQHSFFMGLIPNHSPQIHPNQFQFQFNSSLTNRPCHAIQDVVDPTAISSTHCCLWAKDRSEDWNLHVSQVDARVMKEEFESFGNSGEGEVWVGTGRRVWRLGMMGLRGKEDRCEWDVVRRR</sequence>
<keyword evidence="2" id="KW-1185">Reference proteome</keyword>
<dbReference type="EMBL" id="JAYMYS010000002">
    <property type="protein sequence ID" value="KAK7406986.1"/>
    <property type="molecule type" value="Genomic_DNA"/>
</dbReference>
<protein>
    <submittedName>
        <fullName evidence="1">Uncharacterized protein</fullName>
    </submittedName>
</protein>
<accession>A0AAN9XTX4</accession>
<reference evidence="1 2" key="1">
    <citation type="submission" date="2024-01" db="EMBL/GenBank/DDBJ databases">
        <title>The genomes of 5 underutilized Papilionoideae crops provide insights into root nodulation and disease resistanc.</title>
        <authorList>
            <person name="Jiang F."/>
        </authorList>
    </citation>
    <scope>NUCLEOTIDE SEQUENCE [LARGE SCALE GENOMIC DNA]</scope>
    <source>
        <strain evidence="1">DUOXIRENSHENG_FW03</strain>
        <tissue evidence="1">Leaves</tissue>
    </source>
</reference>
<name>A0AAN9XTX4_PSOTE</name>
<organism evidence="1 2">
    <name type="scientific">Psophocarpus tetragonolobus</name>
    <name type="common">Winged bean</name>
    <name type="synonym">Dolichos tetragonolobus</name>
    <dbReference type="NCBI Taxonomy" id="3891"/>
    <lineage>
        <taxon>Eukaryota</taxon>
        <taxon>Viridiplantae</taxon>
        <taxon>Streptophyta</taxon>
        <taxon>Embryophyta</taxon>
        <taxon>Tracheophyta</taxon>
        <taxon>Spermatophyta</taxon>
        <taxon>Magnoliopsida</taxon>
        <taxon>eudicotyledons</taxon>
        <taxon>Gunneridae</taxon>
        <taxon>Pentapetalae</taxon>
        <taxon>rosids</taxon>
        <taxon>fabids</taxon>
        <taxon>Fabales</taxon>
        <taxon>Fabaceae</taxon>
        <taxon>Papilionoideae</taxon>
        <taxon>50 kb inversion clade</taxon>
        <taxon>NPAAA clade</taxon>
        <taxon>indigoferoid/millettioid clade</taxon>
        <taxon>Phaseoleae</taxon>
        <taxon>Psophocarpus</taxon>
    </lineage>
</organism>
<evidence type="ECO:0000313" key="2">
    <source>
        <dbReference type="Proteomes" id="UP001386955"/>
    </source>
</evidence>
<dbReference type="Proteomes" id="UP001386955">
    <property type="component" value="Unassembled WGS sequence"/>
</dbReference>
<proteinExistence type="predicted"/>
<comment type="caution">
    <text evidence="1">The sequence shown here is derived from an EMBL/GenBank/DDBJ whole genome shotgun (WGS) entry which is preliminary data.</text>
</comment>
<dbReference type="AlphaFoldDB" id="A0AAN9XTX4"/>